<evidence type="ECO:0000313" key="1">
    <source>
        <dbReference type="EMBL" id="KAJ9117371.1"/>
    </source>
</evidence>
<protein>
    <submittedName>
        <fullName evidence="1">Uncharacterized protein</fullName>
    </submittedName>
</protein>
<dbReference type="Proteomes" id="UP001234202">
    <property type="component" value="Unassembled WGS sequence"/>
</dbReference>
<organism evidence="1 2">
    <name type="scientific">Naganishia onofrii</name>
    <dbReference type="NCBI Taxonomy" id="1851511"/>
    <lineage>
        <taxon>Eukaryota</taxon>
        <taxon>Fungi</taxon>
        <taxon>Dikarya</taxon>
        <taxon>Basidiomycota</taxon>
        <taxon>Agaricomycotina</taxon>
        <taxon>Tremellomycetes</taxon>
        <taxon>Filobasidiales</taxon>
        <taxon>Filobasidiaceae</taxon>
        <taxon>Naganishia</taxon>
    </lineage>
</organism>
<comment type="caution">
    <text evidence="1">The sequence shown here is derived from an EMBL/GenBank/DDBJ whole genome shotgun (WGS) entry which is preliminary data.</text>
</comment>
<name>A0ACC2X2U6_9TREE</name>
<evidence type="ECO:0000313" key="2">
    <source>
        <dbReference type="Proteomes" id="UP001234202"/>
    </source>
</evidence>
<keyword evidence="2" id="KW-1185">Reference proteome</keyword>
<dbReference type="EMBL" id="JASBWV010000032">
    <property type="protein sequence ID" value="KAJ9117371.1"/>
    <property type="molecule type" value="Genomic_DNA"/>
</dbReference>
<sequence>MPFSTATLVEPISVALGVIQRANVVFGQPVLICGAGPIGLNALAIARAAGAYPILVTDIAQHKLDRAREMGADLAVCCDVGWDGKEIGRRVRDAFETVELGLQPEVALECTGAQASFYGAGYDAVETPPAALRAGGVLMEIGNGHNEQMIPFQSLSMREIDVRFLFRYVNTWPLVIRVLSVGKLQGVEGMITHTFKLEDAVAAFEMAADASSGAVKVQIVDDE</sequence>
<accession>A0ACC2X2U6</accession>
<gene>
    <name evidence="1" type="ORF">QFC24_006465</name>
</gene>
<reference evidence="1" key="1">
    <citation type="submission" date="2023-04" db="EMBL/GenBank/DDBJ databases">
        <title>Draft Genome sequencing of Naganishia species isolated from polar environments using Oxford Nanopore Technology.</title>
        <authorList>
            <person name="Leo P."/>
            <person name="Venkateswaran K."/>
        </authorList>
    </citation>
    <scope>NUCLEOTIDE SEQUENCE</scope>
    <source>
        <strain evidence="1">DBVPG 5303</strain>
    </source>
</reference>
<proteinExistence type="predicted"/>